<dbReference type="Gene3D" id="3.90.950.20">
    <property type="entry name" value="CinA-like"/>
    <property type="match status" value="1"/>
</dbReference>
<feature type="domain" description="CinA C-terminal" evidence="1">
    <location>
        <begin position="6"/>
        <end position="159"/>
    </location>
</feature>
<dbReference type="InterPro" id="IPR036653">
    <property type="entry name" value="CinA-like_C"/>
</dbReference>
<dbReference type="STRING" id="1858805.M5G5L6"/>
<dbReference type="SUPFAM" id="SSF142433">
    <property type="entry name" value="CinA-like"/>
    <property type="match status" value="1"/>
</dbReference>
<dbReference type="NCBIfam" id="TIGR00199">
    <property type="entry name" value="PncC_domain"/>
    <property type="match status" value="1"/>
</dbReference>
<dbReference type="RefSeq" id="XP_040627994.1">
    <property type="nucleotide sequence ID" value="XM_040774367.1"/>
</dbReference>
<dbReference type="EMBL" id="JH795865">
    <property type="protein sequence ID" value="EJU01097.1"/>
    <property type="molecule type" value="Genomic_DNA"/>
</dbReference>
<dbReference type="AlphaFoldDB" id="M5G5L6"/>
<keyword evidence="3" id="KW-1185">Reference proteome</keyword>
<dbReference type="Pfam" id="PF02464">
    <property type="entry name" value="CinA"/>
    <property type="match status" value="1"/>
</dbReference>
<organism evidence="2 3">
    <name type="scientific">Dacryopinax primogenitus (strain DJM 731)</name>
    <name type="common">Brown rot fungus</name>
    <dbReference type="NCBI Taxonomy" id="1858805"/>
    <lineage>
        <taxon>Eukaryota</taxon>
        <taxon>Fungi</taxon>
        <taxon>Dikarya</taxon>
        <taxon>Basidiomycota</taxon>
        <taxon>Agaricomycotina</taxon>
        <taxon>Dacrymycetes</taxon>
        <taxon>Dacrymycetales</taxon>
        <taxon>Dacrymycetaceae</taxon>
        <taxon>Dacryopinax</taxon>
    </lineage>
</organism>
<evidence type="ECO:0000313" key="2">
    <source>
        <dbReference type="EMBL" id="EJU01097.1"/>
    </source>
</evidence>
<feature type="non-terminal residue" evidence="2">
    <location>
        <position position="163"/>
    </location>
</feature>
<evidence type="ECO:0000313" key="3">
    <source>
        <dbReference type="Proteomes" id="UP000030653"/>
    </source>
</evidence>
<dbReference type="OMA" id="FKFLNMD"/>
<proteinExistence type="predicted"/>
<protein>
    <recommendedName>
        <fullName evidence="1">CinA C-terminal domain-containing protein</fullName>
    </recommendedName>
</protein>
<dbReference type="Proteomes" id="UP000030653">
    <property type="component" value="Unassembled WGS sequence"/>
</dbReference>
<dbReference type="OrthoDB" id="2350783at2759"/>
<dbReference type="InterPro" id="IPR008136">
    <property type="entry name" value="CinA_C"/>
</dbReference>
<feature type="non-terminal residue" evidence="2">
    <location>
        <position position="1"/>
    </location>
</feature>
<reference evidence="2 3" key="1">
    <citation type="journal article" date="2012" name="Science">
        <title>The Paleozoic origin of enzymatic lignin decomposition reconstructed from 31 fungal genomes.</title>
        <authorList>
            <person name="Floudas D."/>
            <person name="Binder M."/>
            <person name="Riley R."/>
            <person name="Barry K."/>
            <person name="Blanchette R.A."/>
            <person name="Henrissat B."/>
            <person name="Martinez A.T."/>
            <person name="Otillar R."/>
            <person name="Spatafora J.W."/>
            <person name="Yadav J.S."/>
            <person name="Aerts A."/>
            <person name="Benoit I."/>
            <person name="Boyd A."/>
            <person name="Carlson A."/>
            <person name="Copeland A."/>
            <person name="Coutinho P.M."/>
            <person name="de Vries R.P."/>
            <person name="Ferreira P."/>
            <person name="Findley K."/>
            <person name="Foster B."/>
            <person name="Gaskell J."/>
            <person name="Glotzer D."/>
            <person name="Gorecki P."/>
            <person name="Heitman J."/>
            <person name="Hesse C."/>
            <person name="Hori C."/>
            <person name="Igarashi K."/>
            <person name="Jurgens J.A."/>
            <person name="Kallen N."/>
            <person name="Kersten P."/>
            <person name="Kohler A."/>
            <person name="Kuees U."/>
            <person name="Kumar T.K.A."/>
            <person name="Kuo A."/>
            <person name="LaButti K."/>
            <person name="Larrondo L.F."/>
            <person name="Lindquist E."/>
            <person name="Ling A."/>
            <person name="Lombard V."/>
            <person name="Lucas S."/>
            <person name="Lundell T."/>
            <person name="Martin R."/>
            <person name="McLaughlin D.J."/>
            <person name="Morgenstern I."/>
            <person name="Morin E."/>
            <person name="Murat C."/>
            <person name="Nagy L.G."/>
            <person name="Nolan M."/>
            <person name="Ohm R.A."/>
            <person name="Patyshakuliyeva A."/>
            <person name="Rokas A."/>
            <person name="Ruiz-Duenas F.J."/>
            <person name="Sabat G."/>
            <person name="Salamov A."/>
            <person name="Samejima M."/>
            <person name="Schmutz J."/>
            <person name="Slot J.C."/>
            <person name="St John F."/>
            <person name="Stenlid J."/>
            <person name="Sun H."/>
            <person name="Sun S."/>
            <person name="Syed K."/>
            <person name="Tsang A."/>
            <person name="Wiebenga A."/>
            <person name="Young D."/>
            <person name="Pisabarro A."/>
            <person name="Eastwood D.C."/>
            <person name="Martin F."/>
            <person name="Cullen D."/>
            <person name="Grigoriev I.V."/>
            <person name="Hibbett D.S."/>
        </authorList>
    </citation>
    <scope>NUCLEOTIDE SEQUENCE [LARGE SCALE GENOMIC DNA]</scope>
    <source>
        <strain evidence="2 3">DJM-731 SS1</strain>
    </source>
</reference>
<gene>
    <name evidence="2" type="ORF">DACRYDRAFT_33139</name>
</gene>
<name>M5G5L6_DACPD</name>
<evidence type="ECO:0000259" key="1">
    <source>
        <dbReference type="Pfam" id="PF02464"/>
    </source>
</evidence>
<dbReference type="GeneID" id="63689429"/>
<sequence>SEPVSTLATAVLGLLKQQGRTLAAAESLTGGLIASSITDIPGASEQFVGGVVTYSSEAKYTIGVPRPTVEDHGVVSPQTAGAMASAIKKLFGADFGVGVTGVAGPAEHGGRTVGTVFVGVDGPNGVVVEEGGEVCLEKGDRREVKAAAAAAALNLLRRQLRAR</sequence>
<dbReference type="HOGENOM" id="CLU_030805_1_2_1"/>
<accession>M5G5L6</accession>